<organism evidence="7 8">
    <name type="scientific">Actinomadura yumaensis</name>
    <dbReference type="NCBI Taxonomy" id="111807"/>
    <lineage>
        <taxon>Bacteria</taxon>
        <taxon>Bacillati</taxon>
        <taxon>Actinomycetota</taxon>
        <taxon>Actinomycetes</taxon>
        <taxon>Streptosporangiales</taxon>
        <taxon>Thermomonosporaceae</taxon>
        <taxon>Actinomadura</taxon>
    </lineage>
</organism>
<feature type="transmembrane region" description="Helical" evidence="6">
    <location>
        <begin position="198"/>
        <end position="216"/>
    </location>
</feature>
<reference evidence="8" key="1">
    <citation type="journal article" date="2019" name="Int. J. Syst. Evol. Microbiol.">
        <title>The Global Catalogue of Microorganisms (GCM) 10K type strain sequencing project: providing services to taxonomists for standard genome sequencing and annotation.</title>
        <authorList>
            <consortium name="The Broad Institute Genomics Platform"/>
            <consortium name="The Broad Institute Genome Sequencing Center for Infectious Disease"/>
            <person name="Wu L."/>
            <person name="Ma J."/>
        </authorList>
    </citation>
    <scope>NUCLEOTIDE SEQUENCE [LARGE SCALE GENOMIC DNA]</scope>
    <source>
        <strain evidence="8">JCM 3369</strain>
    </source>
</reference>
<sequence>MIGMVHWAAFVPAAVLVAAAPGANQLLALRNGFRYGPGAAIGASAGRFAAFALMVVAVAAGLGALLAASAVVFAVLKWCGVAYLGWLGLRTIRTAGRGPEDGGAAADGASAWRLARQEFVVAAANPKALILFTVFLPQFVAAPGDGAAGGAAAGGGVAGALLALGAAYIAVEFGCACCYAAAGGRLGALALGRRVRRWVDVAAGSVMLGLAGWLAAEPAPGR</sequence>
<keyword evidence="3 6" id="KW-0812">Transmembrane</keyword>
<protein>
    <submittedName>
        <fullName evidence="7">LysE family translocator</fullName>
    </submittedName>
</protein>
<feature type="transmembrane region" description="Helical" evidence="6">
    <location>
        <begin position="160"/>
        <end position="186"/>
    </location>
</feature>
<keyword evidence="8" id="KW-1185">Reference proteome</keyword>
<evidence type="ECO:0000256" key="4">
    <source>
        <dbReference type="ARBA" id="ARBA00022989"/>
    </source>
</evidence>
<evidence type="ECO:0000256" key="2">
    <source>
        <dbReference type="ARBA" id="ARBA00022475"/>
    </source>
</evidence>
<evidence type="ECO:0000256" key="5">
    <source>
        <dbReference type="ARBA" id="ARBA00023136"/>
    </source>
</evidence>
<dbReference type="RefSeq" id="WP_378048012.1">
    <property type="nucleotide sequence ID" value="NZ_JBHSXE010000001.1"/>
</dbReference>
<comment type="subcellular location">
    <subcellularLocation>
        <location evidence="1">Cell membrane</location>
        <topology evidence="1">Multi-pass membrane protein</topology>
    </subcellularLocation>
</comment>
<comment type="caution">
    <text evidence="7">The sequence shown here is derived from an EMBL/GenBank/DDBJ whole genome shotgun (WGS) entry which is preliminary data.</text>
</comment>
<proteinExistence type="predicted"/>
<evidence type="ECO:0000256" key="1">
    <source>
        <dbReference type="ARBA" id="ARBA00004651"/>
    </source>
</evidence>
<dbReference type="Pfam" id="PF01810">
    <property type="entry name" value="LysE"/>
    <property type="match status" value="1"/>
</dbReference>
<evidence type="ECO:0000313" key="7">
    <source>
        <dbReference type="EMBL" id="MFC6887145.1"/>
    </source>
</evidence>
<feature type="transmembrane region" description="Helical" evidence="6">
    <location>
        <begin position="52"/>
        <end position="76"/>
    </location>
</feature>
<dbReference type="PANTHER" id="PTHR30086">
    <property type="entry name" value="ARGININE EXPORTER PROTEIN ARGO"/>
    <property type="match status" value="1"/>
</dbReference>
<feature type="transmembrane region" description="Helical" evidence="6">
    <location>
        <begin position="119"/>
        <end position="140"/>
    </location>
</feature>
<evidence type="ECO:0000256" key="6">
    <source>
        <dbReference type="SAM" id="Phobius"/>
    </source>
</evidence>
<accession>A0ABW2D1P5</accession>
<dbReference type="PIRSF" id="PIRSF006324">
    <property type="entry name" value="LeuE"/>
    <property type="match status" value="1"/>
</dbReference>
<keyword evidence="2" id="KW-1003">Cell membrane</keyword>
<dbReference type="PANTHER" id="PTHR30086:SF20">
    <property type="entry name" value="ARGININE EXPORTER PROTEIN ARGO-RELATED"/>
    <property type="match status" value="1"/>
</dbReference>
<dbReference type="InterPro" id="IPR001123">
    <property type="entry name" value="LeuE-type"/>
</dbReference>
<evidence type="ECO:0000256" key="3">
    <source>
        <dbReference type="ARBA" id="ARBA00022692"/>
    </source>
</evidence>
<evidence type="ECO:0000313" key="8">
    <source>
        <dbReference type="Proteomes" id="UP001596380"/>
    </source>
</evidence>
<name>A0ABW2D1P5_9ACTN</name>
<keyword evidence="4 6" id="KW-1133">Transmembrane helix</keyword>
<gene>
    <name evidence="7" type="ORF">ACFQKB_45805</name>
</gene>
<dbReference type="EMBL" id="JBHSXS010000071">
    <property type="protein sequence ID" value="MFC6887145.1"/>
    <property type="molecule type" value="Genomic_DNA"/>
</dbReference>
<keyword evidence="5 6" id="KW-0472">Membrane</keyword>
<dbReference type="Proteomes" id="UP001596380">
    <property type="component" value="Unassembled WGS sequence"/>
</dbReference>